<accession>A0A381VUA6</accession>
<keyword evidence="6" id="KW-0413">Isomerase</keyword>
<dbReference type="Gene3D" id="3.20.20.70">
    <property type="entry name" value="Aldolase class I"/>
    <property type="match status" value="1"/>
</dbReference>
<dbReference type="EC" id="5.3.1.1" evidence="2"/>
<dbReference type="GO" id="GO:0006094">
    <property type="term" value="P:gluconeogenesis"/>
    <property type="evidence" value="ECO:0007669"/>
    <property type="project" value="UniProtKB-KW"/>
</dbReference>
<dbReference type="PROSITE" id="PS51440">
    <property type="entry name" value="TIM_2"/>
    <property type="match status" value="1"/>
</dbReference>
<gene>
    <name evidence="7" type="ORF">METZ01_LOCUS96696</name>
</gene>
<dbReference type="SUPFAM" id="SSF51351">
    <property type="entry name" value="Triosephosphate isomerase (TIM)"/>
    <property type="match status" value="1"/>
</dbReference>
<reference evidence="7" key="1">
    <citation type="submission" date="2018-05" db="EMBL/GenBank/DDBJ databases">
        <authorList>
            <person name="Lanie J.A."/>
            <person name="Ng W.-L."/>
            <person name="Kazmierczak K.M."/>
            <person name="Andrzejewski T.M."/>
            <person name="Davidsen T.M."/>
            <person name="Wayne K.J."/>
            <person name="Tettelin H."/>
            <person name="Glass J.I."/>
            <person name="Rusch D."/>
            <person name="Podicherti R."/>
            <person name="Tsui H.-C.T."/>
            <person name="Winkler M.E."/>
        </authorList>
    </citation>
    <scope>NUCLEOTIDE SEQUENCE</scope>
</reference>
<evidence type="ECO:0000313" key="7">
    <source>
        <dbReference type="EMBL" id="SVA43842.1"/>
    </source>
</evidence>
<dbReference type="GO" id="GO:0046166">
    <property type="term" value="P:glyceraldehyde-3-phosphate biosynthetic process"/>
    <property type="evidence" value="ECO:0007669"/>
    <property type="project" value="TreeGrafter"/>
</dbReference>
<dbReference type="Pfam" id="PF00121">
    <property type="entry name" value="TIM"/>
    <property type="match status" value="1"/>
</dbReference>
<protein>
    <recommendedName>
        <fullName evidence="2">triose-phosphate isomerase</fullName>
        <ecNumber evidence="2">5.3.1.1</ecNumber>
    </recommendedName>
</protein>
<dbReference type="NCBIfam" id="TIGR00419">
    <property type="entry name" value="tim"/>
    <property type="match status" value="1"/>
</dbReference>
<evidence type="ECO:0000256" key="2">
    <source>
        <dbReference type="ARBA" id="ARBA00011940"/>
    </source>
</evidence>
<dbReference type="AlphaFoldDB" id="A0A381VUA6"/>
<keyword evidence="5" id="KW-0324">Glycolysis</keyword>
<name>A0A381VUA6_9ZZZZ</name>
<keyword evidence="3" id="KW-0312">Gluconeogenesis</keyword>
<evidence type="ECO:0000256" key="3">
    <source>
        <dbReference type="ARBA" id="ARBA00022432"/>
    </source>
</evidence>
<keyword evidence="4" id="KW-0963">Cytoplasm</keyword>
<comment type="pathway">
    <text evidence="1">Carbohydrate degradation; glycolysis; D-glyceraldehyde 3-phosphate from glycerone phosphate: step 1/1.</text>
</comment>
<dbReference type="CDD" id="cd00311">
    <property type="entry name" value="TIM"/>
    <property type="match status" value="1"/>
</dbReference>
<dbReference type="GO" id="GO:0019563">
    <property type="term" value="P:glycerol catabolic process"/>
    <property type="evidence" value="ECO:0007669"/>
    <property type="project" value="TreeGrafter"/>
</dbReference>
<dbReference type="InterPro" id="IPR035990">
    <property type="entry name" value="TIM_sf"/>
</dbReference>
<dbReference type="HAMAP" id="MF_00147_B">
    <property type="entry name" value="TIM_B"/>
    <property type="match status" value="1"/>
</dbReference>
<dbReference type="GO" id="GO:0005829">
    <property type="term" value="C:cytosol"/>
    <property type="evidence" value="ECO:0007669"/>
    <property type="project" value="TreeGrafter"/>
</dbReference>
<dbReference type="InterPro" id="IPR022896">
    <property type="entry name" value="TrioseP_Isoase_bac/euk"/>
</dbReference>
<evidence type="ECO:0000256" key="1">
    <source>
        <dbReference type="ARBA" id="ARBA00004680"/>
    </source>
</evidence>
<dbReference type="GO" id="GO:0004807">
    <property type="term" value="F:triose-phosphate isomerase activity"/>
    <property type="evidence" value="ECO:0007669"/>
    <property type="project" value="UniProtKB-EC"/>
</dbReference>
<dbReference type="FunFam" id="3.20.20.70:FF:000016">
    <property type="entry name" value="Triosephosphate isomerase"/>
    <property type="match status" value="1"/>
</dbReference>
<dbReference type="PROSITE" id="PS00171">
    <property type="entry name" value="TIM_1"/>
    <property type="match status" value="1"/>
</dbReference>
<dbReference type="InterPro" id="IPR020861">
    <property type="entry name" value="Triosephosphate_isomerase_AS"/>
</dbReference>
<sequence>MRRPIVVGNWKMNMLISSSRNWIEQLLNTSDCAGTFDIVVAPPFTSLSVVRKSIEGSKIQLAGQNMASEAEGAQTGEISAIMLKDAGCDYVILGHSERRQYHNESDGLINKKIFLACENALNVIFCIGESVGERNEDKTNDVIERQLFDGLVGLKEDQLNSLSIAYEPVWAIGTGHTANPNQVQDVHGFIRNWCEKSFGKNLARATRILYGGSVDSQSSSALMAQADVDGLLVGGASLRSKSFYDIIKSSFKTGD</sequence>
<proteinExistence type="inferred from homology"/>
<evidence type="ECO:0000256" key="6">
    <source>
        <dbReference type="ARBA" id="ARBA00023235"/>
    </source>
</evidence>
<dbReference type="InterPro" id="IPR013785">
    <property type="entry name" value="Aldolase_TIM"/>
</dbReference>
<evidence type="ECO:0000256" key="4">
    <source>
        <dbReference type="ARBA" id="ARBA00022490"/>
    </source>
</evidence>
<evidence type="ECO:0000256" key="5">
    <source>
        <dbReference type="ARBA" id="ARBA00023152"/>
    </source>
</evidence>
<dbReference type="GO" id="GO:0006096">
    <property type="term" value="P:glycolytic process"/>
    <property type="evidence" value="ECO:0007669"/>
    <property type="project" value="UniProtKB-KW"/>
</dbReference>
<dbReference type="EMBL" id="UINC01009797">
    <property type="protein sequence ID" value="SVA43842.1"/>
    <property type="molecule type" value="Genomic_DNA"/>
</dbReference>
<dbReference type="PANTHER" id="PTHR21139">
    <property type="entry name" value="TRIOSEPHOSPHATE ISOMERASE"/>
    <property type="match status" value="1"/>
</dbReference>
<dbReference type="InterPro" id="IPR000652">
    <property type="entry name" value="Triosephosphate_isomerase"/>
</dbReference>
<organism evidence="7">
    <name type="scientific">marine metagenome</name>
    <dbReference type="NCBI Taxonomy" id="408172"/>
    <lineage>
        <taxon>unclassified sequences</taxon>
        <taxon>metagenomes</taxon>
        <taxon>ecological metagenomes</taxon>
    </lineage>
</organism>
<dbReference type="PANTHER" id="PTHR21139:SF42">
    <property type="entry name" value="TRIOSEPHOSPHATE ISOMERASE"/>
    <property type="match status" value="1"/>
</dbReference>